<dbReference type="HOGENOM" id="CLU_026771_1_1_7"/>
<name>Q74D88_GEOSL</name>
<gene>
    <name evidence="1" type="ordered locus">GSU1431</name>
</gene>
<dbReference type="GO" id="GO:0016301">
    <property type="term" value="F:kinase activity"/>
    <property type="evidence" value="ECO:0007669"/>
    <property type="project" value="UniProtKB-KW"/>
</dbReference>
<dbReference type="SUPFAM" id="SSF56112">
    <property type="entry name" value="Protein kinase-like (PK-like)"/>
    <property type="match status" value="1"/>
</dbReference>
<dbReference type="EMBL" id="AE017180">
    <property type="protein sequence ID" value="AAR34805.1"/>
    <property type="molecule type" value="Genomic_DNA"/>
</dbReference>
<dbReference type="AlphaFoldDB" id="Q74D88"/>
<dbReference type="InterPro" id="IPR011009">
    <property type="entry name" value="Kinase-like_dom_sf"/>
</dbReference>
<keyword evidence="1" id="KW-0418">Kinase</keyword>
<proteinExistence type="predicted"/>
<dbReference type="InterPro" id="IPR052732">
    <property type="entry name" value="Cell-binding_unc_protein"/>
</dbReference>
<dbReference type="InParanoid" id="Q74D88"/>
<dbReference type="InterPro" id="IPR027417">
    <property type="entry name" value="P-loop_NTPase"/>
</dbReference>
<dbReference type="Proteomes" id="UP000000577">
    <property type="component" value="Chromosome"/>
</dbReference>
<protein>
    <submittedName>
        <fullName evidence="1">Kinase, putative</fullName>
    </submittedName>
</protein>
<dbReference type="RefSeq" id="WP_010942078.1">
    <property type="nucleotide sequence ID" value="NC_002939.5"/>
</dbReference>
<dbReference type="SUPFAM" id="SSF52540">
    <property type="entry name" value="P-loop containing nucleoside triphosphate hydrolases"/>
    <property type="match status" value="1"/>
</dbReference>
<keyword evidence="1" id="KW-0808">Transferase</keyword>
<reference evidence="1 2" key="1">
    <citation type="journal article" date="2003" name="Science">
        <title>Genome of Geobacter sulfurreducens: metal reduction in subsurface environments.</title>
        <authorList>
            <person name="Methe B.A."/>
            <person name="Nelson K.E."/>
            <person name="Eisen J.A."/>
            <person name="Paulsen I.T."/>
            <person name="Nelson W."/>
            <person name="Heidelberg J.F."/>
            <person name="Wu D."/>
            <person name="Wu M."/>
            <person name="Ward N."/>
            <person name="Beanan M.J."/>
            <person name="Dodson R.J."/>
            <person name="Madupu R."/>
            <person name="Brinkac L.M."/>
            <person name="Daugherty S.C."/>
            <person name="DeBoy R.T."/>
            <person name="Durkin A.S."/>
            <person name="Gwinn M."/>
            <person name="Kolonay J.F."/>
            <person name="Sullivan S.A."/>
            <person name="Haft D.H."/>
            <person name="Selengut J."/>
            <person name="Davidsen T.M."/>
            <person name="Zafar N."/>
            <person name="White O."/>
            <person name="Tran B."/>
            <person name="Romero C."/>
            <person name="Forberger H.A."/>
            <person name="Weidman J."/>
            <person name="Khouri H."/>
            <person name="Feldblyum T.V."/>
            <person name="Utterback T.R."/>
            <person name="Van Aken S.E."/>
            <person name="Lovley D.R."/>
            <person name="Fraser C.M."/>
        </authorList>
    </citation>
    <scope>NUCLEOTIDE SEQUENCE [LARGE SCALE GENOMIC DNA]</scope>
    <source>
        <strain evidence="2">ATCC 51573 / DSM 12127 / PCA</strain>
    </source>
</reference>
<organism evidence="1 2">
    <name type="scientific">Geobacter sulfurreducens (strain ATCC 51573 / DSM 12127 / PCA)</name>
    <dbReference type="NCBI Taxonomy" id="243231"/>
    <lineage>
        <taxon>Bacteria</taxon>
        <taxon>Pseudomonadati</taxon>
        <taxon>Thermodesulfobacteriota</taxon>
        <taxon>Desulfuromonadia</taxon>
        <taxon>Geobacterales</taxon>
        <taxon>Geobacteraceae</taxon>
        <taxon>Geobacter</taxon>
    </lineage>
</organism>
<reference evidence="1 2" key="2">
    <citation type="journal article" date="2012" name="BMC Genomics">
        <title>Comparative genomic analysis of Geobacter sulfurreducens KN400, a strain with enhanced capacity for extracellular electron transfer and electricity production.</title>
        <authorList>
            <person name="Butler J.E."/>
            <person name="Young N.D."/>
            <person name="Aklujkar M."/>
            <person name="Lovley D.R."/>
        </authorList>
    </citation>
    <scope>NUCLEOTIDE SEQUENCE [LARGE SCALE GENOMIC DNA]</scope>
    <source>
        <strain evidence="2">ATCC 51573 / DSM 12127 / PCA</strain>
    </source>
</reference>
<dbReference type="OrthoDB" id="9810277at2"/>
<dbReference type="PANTHER" id="PTHR43883">
    <property type="entry name" value="SLR0207 PROTEIN"/>
    <property type="match status" value="1"/>
</dbReference>
<dbReference type="eggNOG" id="COG0645">
    <property type="taxonomic scope" value="Bacteria"/>
</dbReference>
<dbReference type="PANTHER" id="PTHR43883:SF1">
    <property type="entry name" value="GLUCONOKINASE"/>
    <property type="match status" value="1"/>
</dbReference>
<keyword evidence="2" id="KW-1185">Reference proteome</keyword>
<dbReference type="Gene3D" id="3.40.50.300">
    <property type="entry name" value="P-loop containing nucleotide triphosphate hydrolases"/>
    <property type="match status" value="1"/>
</dbReference>
<sequence length="527" mass="59126">MEQHHVRSLLKPSAYPDPTGSVELVQTHVSYIFLTDNFAYKVKKPVDFGFLNFSTPDRRRFYCEEEVRLNRRLCPDIYLGVAEVRDTPAGAAFVGEGQVIDHAVKMKRLPADRMLDRLLSAGLAGEPEIRAVARVVGTFHLEAEHSSEIDAFGDLATINANWVENFQQTRPYCGITLSAGDHDFIRGWVERFMAERVDLFAARVGDGRIRDGNGDIHMENICLGADGRVCIFDCIEFNNRFRYGDTAADIAFLLMDFDFVLRPDLGAAFLDEYTRITNDASVVEMIDFYKVYRAFVRGKVESMRLSDPQIPENEKQAAAARASRYFRLARGYAVRQGLPPTLFITCGLTGTGKSRLSRELSLDLGLEIASSDVVRKELAGLRSTERPDQDYGAGIYTDRFSLLTYGELERRARVALEGGRSIVVDATFRRRADRERFGALARDAGATFVILHAVCPEPTIRSRLNSRQKDRSEPSDGTWEVYLRQKDEFDPPSDQEGNLLCIDTSDTASAMVDKVLHGLELLPCGKS</sequence>
<dbReference type="eggNOG" id="COG2187">
    <property type="taxonomic scope" value="Bacteria"/>
</dbReference>
<dbReference type="Pfam" id="PF13671">
    <property type="entry name" value="AAA_33"/>
    <property type="match status" value="1"/>
</dbReference>
<dbReference type="KEGG" id="gsu:GSU1431"/>
<evidence type="ECO:0000313" key="1">
    <source>
        <dbReference type="EMBL" id="AAR34805.1"/>
    </source>
</evidence>
<evidence type="ECO:0000313" key="2">
    <source>
        <dbReference type="Proteomes" id="UP000000577"/>
    </source>
</evidence>
<dbReference type="EnsemblBacteria" id="AAR34805">
    <property type="protein sequence ID" value="AAR34805"/>
    <property type="gene ID" value="GSU1431"/>
</dbReference>
<dbReference type="STRING" id="243231.GSU1431"/>
<accession>Q74D88</accession>
<dbReference type="PATRIC" id="fig|243231.5.peg.1477"/>